<dbReference type="Gene3D" id="1.20.58.1480">
    <property type="match status" value="1"/>
</dbReference>
<feature type="active site" evidence="11 12">
    <location>
        <position position="1131"/>
    </location>
</feature>
<dbReference type="FunFam" id="3.40.50.300:FF:000021">
    <property type="entry name" value="Lon protease homolog"/>
    <property type="match status" value="1"/>
</dbReference>
<keyword evidence="8 11" id="KW-0238">DNA-binding</keyword>
<dbReference type="InterPro" id="IPR014721">
    <property type="entry name" value="Ribsml_uS5_D2-typ_fold_subgr"/>
</dbReference>
<dbReference type="GO" id="GO:0043565">
    <property type="term" value="F:sequence-specific DNA binding"/>
    <property type="evidence" value="ECO:0007669"/>
    <property type="project" value="UniProtKB-UniRule"/>
</dbReference>
<feature type="compositionally biased region" description="Basic and acidic residues" evidence="14">
    <location>
        <begin position="893"/>
        <end position="906"/>
    </location>
</feature>
<evidence type="ECO:0000256" key="5">
    <source>
        <dbReference type="ARBA" id="ARBA00022825"/>
    </source>
</evidence>
<keyword evidence="7" id="KW-0809">Transit peptide</keyword>
<evidence type="ECO:0000259" key="16">
    <source>
        <dbReference type="PROSITE" id="PS51787"/>
    </source>
</evidence>
<evidence type="ECO:0000256" key="13">
    <source>
        <dbReference type="RuleBase" id="RU000591"/>
    </source>
</evidence>
<dbReference type="PANTHER" id="PTHR43718">
    <property type="entry name" value="LON PROTEASE"/>
    <property type="match status" value="1"/>
</dbReference>
<dbReference type="SMART" id="SM00464">
    <property type="entry name" value="LON"/>
    <property type="match status" value="1"/>
</dbReference>
<dbReference type="Gene3D" id="1.20.5.5270">
    <property type="match status" value="1"/>
</dbReference>
<sequence length="1183" mass="130327">MSVSKLPAKLFSSRLVTPKHISLKSRLPSSSIFSSLSPSLSSPFFLKPNNRPFTSSASLFFKASSFLPKDNDKKKKPPHPSSKKDHSNDDPDAPKSKDSSEEPPLPQSKPPKSDSPHSSEPTKHDSPKTPKHDSNSNSKASDHDTNSSSKASDNDSKASKAAEKTSKAPAEKKAPSKDSPNSDSKPISPSRNPLDQLRQAVGVSDSSQLNKIQVPDTYDKLFILPIARRPLFPGFYKAVVIKDPNVILAIKDLLKRGEPFVGAFMLKDEQADVDHIDNIDQVYQTGVFAQITSVFPSTIQEEDSLTVVLYSHRRIGLSSLLNSSELLSSLSTDQSPSNASPLPDSEDTPQNIPPSTESDEPSIPQDKEKLPSELVVAQVLSEYNFLVGQVDNLPTNLSKQKSQIVRAVTSEIVSVFKEISTLNPLFRDQIASFSMSQSAGNVFEEPSRLADFSAAVSSGEPSELQEILDELEIEKRLEKALVVLKKEFLNAQLQNKISKDVEAKISKRQREFYLMEQLRGIKRELGLESDGKDKLIEQFKSKIISLNMPKDARKVFDEEITKLAHLEPSASEFNVTRNYLDWLTQIPWGKHSVENFDIKHAKKILDEDHFGLEDIKDRILEFVAVGKLRGLVQGKILCFVGPPGVGKTSIGKSISRALDRSFYRFSVGGLSDVAEIKGHRRTYVGAMPGKVIQALKKAGTENPLILIDEIDKLGRGHQGDPASALLELLDPEQNASFLDHYMDVPIDLSRVLFVCTANTIDTIPGPLLDRMEIIRLSGYLAEEKLEIAKQYLIPQAKTSCGLEGSNVSLTDKSIDTLVKNYCRESGVRNLKKHIEKIFRKATLNIVKQDIAIPYAPEPILDAQNPELDQDRATGASIPDQDHPSTTSNNDSEVTSKSEKNLDKSSENSDIITSDPALNIPKDPNFLDDFFDDNNKKEKIPNLTNKVVNRPMTIPDSFTMTIDQQDLKSYIGPPLYTTDRLYSETKPGVIMGLAWTSLGGSSLYIESIVVYRNKYEPSGDSGSEKNNNGHAGNLITTGQLGDVMKESTKIAYTYSQSLLNQLQPSNDFFKTSSIHLHVPEGATPKDGPSAGVTMTTSLLSLALNQSTDPNVAMTGEITLTGKVLKIGGLREKVIAAKRSGITRVLFPIDNIPDWEDLPEHVKEGIEGCPINFYTEIPPLVGLKL</sequence>
<feature type="region of interest" description="Disordered" evidence="14">
    <location>
        <begin position="329"/>
        <end position="367"/>
    </location>
</feature>
<evidence type="ECO:0000313" key="18">
    <source>
        <dbReference type="Proteomes" id="UP000187283"/>
    </source>
</evidence>
<dbReference type="GO" id="GO:0051131">
    <property type="term" value="P:chaperone-mediated protein complex assembly"/>
    <property type="evidence" value="ECO:0007669"/>
    <property type="project" value="UniProtKB-UniRule"/>
</dbReference>
<dbReference type="HAMAP" id="MF_03120">
    <property type="entry name" value="lonm_euk"/>
    <property type="match status" value="1"/>
</dbReference>
<dbReference type="GO" id="GO:0003697">
    <property type="term" value="F:single-stranded DNA binding"/>
    <property type="evidence" value="ECO:0007669"/>
    <property type="project" value="TreeGrafter"/>
</dbReference>
<dbReference type="GO" id="GO:0070407">
    <property type="term" value="P:oxidation-dependent protein catabolic process"/>
    <property type="evidence" value="ECO:0007669"/>
    <property type="project" value="UniProtKB-UniRule"/>
</dbReference>
<dbReference type="InterPro" id="IPR008268">
    <property type="entry name" value="Peptidase_S16_AS"/>
</dbReference>
<feature type="compositionally biased region" description="Basic and acidic residues" evidence="14">
    <location>
        <begin position="152"/>
        <end position="176"/>
    </location>
</feature>
<dbReference type="GO" id="GO:0004252">
    <property type="term" value="F:serine-type endopeptidase activity"/>
    <property type="evidence" value="ECO:0007669"/>
    <property type="project" value="UniProtKB-UniRule"/>
</dbReference>
<dbReference type="PRINTS" id="PR00830">
    <property type="entry name" value="ENDOLAPTASE"/>
</dbReference>
<dbReference type="InterPro" id="IPR020568">
    <property type="entry name" value="Ribosomal_Su5_D2-typ_SF"/>
</dbReference>
<comment type="caution">
    <text evidence="17">The sequence shown here is derived from an EMBL/GenBank/DDBJ whole genome shotgun (WGS) entry which is preliminary data.</text>
</comment>
<evidence type="ECO:0000313" key="17">
    <source>
        <dbReference type="EMBL" id="OMJ23804.1"/>
    </source>
</evidence>
<dbReference type="Gene3D" id="1.10.8.60">
    <property type="match status" value="1"/>
</dbReference>
<evidence type="ECO:0000256" key="6">
    <source>
        <dbReference type="ARBA" id="ARBA00022840"/>
    </source>
</evidence>
<evidence type="ECO:0000256" key="9">
    <source>
        <dbReference type="ARBA" id="ARBA00023128"/>
    </source>
</evidence>
<protein>
    <recommendedName>
        <fullName evidence="11">Lon protease homolog, mitochondrial</fullName>
        <ecNumber evidence="11">3.4.21.53</ecNumber>
    </recommendedName>
</protein>
<dbReference type="PROSITE" id="PS01046">
    <property type="entry name" value="LON_SER"/>
    <property type="match status" value="1"/>
</dbReference>
<dbReference type="STRING" id="133412.A0A1R1YA93"/>
<evidence type="ECO:0000256" key="8">
    <source>
        <dbReference type="ARBA" id="ARBA00023125"/>
    </source>
</evidence>
<dbReference type="GO" id="GO:0005524">
    <property type="term" value="F:ATP binding"/>
    <property type="evidence" value="ECO:0007669"/>
    <property type="project" value="UniProtKB-UniRule"/>
</dbReference>
<evidence type="ECO:0000256" key="14">
    <source>
        <dbReference type="SAM" id="MobiDB-lite"/>
    </source>
</evidence>
<dbReference type="CDD" id="cd19500">
    <property type="entry name" value="RecA-like_Lon"/>
    <property type="match status" value="1"/>
</dbReference>
<feature type="domain" description="Lon proteolytic" evidence="15">
    <location>
        <begin position="983"/>
        <end position="1182"/>
    </location>
</feature>
<evidence type="ECO:0000259" key="15">
    <source>
        <dbReference type="PROSITE" id="PS51786"/>
    </source>
</evidence>
<dbReference type="GO" id="GO:0005759">
    <property type="term" value="C:mitochondrial matrix"/>
    <property type="evidence" value="ECO:0007669"/>
    <property type="project" value="UniProtKB-SubCell"/>
</dbReference>
<dbReference type="Pfam" id="PF02190">
    <property type="entry name" value="LON_substr_bdg"/>
    <property type="match status" value="1"/>
</dbReference>
<comment type="subcellular location">
    <subcellularLocation>
        <location evidence="1 11">Mitochondrion matrix</location>
    </subcellularLocation>
</comment>
<proteinExistence type="inferred from homology"/>
<dbReference type="SUPFAM" id="SSF52540">
    <property type="entry name" value="P-loop containing nucleoside triphosphate hydrolases"/>
    <property type="match status" value="1"/>
</dbReference>
<dbReference type="Gene3D" id="3.40.50.300">
    <property type="entry name" value="P-loop containing nucleotide triphosphate hydrolases"/>
    <property type="match status" value="1"/>
</dbReference>
<organism evidence="17 18">
    <name type="scientific">Smittium culicis</name>
    <dbReference type="NCBI Taxonomy" id="133412"/>
    <lineage>
        <taxon>Eukaryota</taxon>
        <taxon>Fungi</taxon>
        <taxon>Fungi incertae sedis</taxon>
        <taxon>Zoopagomycota</taxon>
        <taxon>Kickxellomycotina</taxon>
        <taxon>Harpellomycetes</taxon>
        <taxon>Harpellales</taxon>
        <taxon>Legeriomycetaceae</taxon>
        <taxon>Smittium</taxon>
    </lineage>
</organism>
<keyword evidence="5 11" id="KW-0720">Serine protease</keyword>
<dbReference type="PANTHER" id="PTHR43718:SF2">
    <property type="entry name" value="LON PROTEASE HOMOLOG, MITOCHONDRIAL"/>
    <property type="match status" value="1"/>
</dbReference>
<accession>A0A1R1YA93</accession>
<feature type="active site" evidence="11 12">
    <location>
        <position position="1088"/>
    </location>
</feature>
<evidence type="ECO:0000256" key="2">
    <source>
        <dbReference type="ARBA" id="ARBA00022670"/>
    </source>
</evidence>
<comment type="subunit">
    <text evidence="11">Homohexamer or homoheptamer. Organized in a ring with a central cavity.</text>
</comment>
<dbReference type="FunFam" id="3.30.230.10:FF:000015">
    <property type="entry name" value="Lon protease homolog, mitochondrial"/>
    <property type="match status" value="1"/>
</dbReference>
<keyword evidence="3 11" id="KW-0547">Nucleotide-binding</keyword>
<dbReference type="InterPro" id="IPR027417">
    <property type="entry name" value="P-loop_NTPase"/>
</dbReference>
<dbReference type="InterPro" id="IPR027503">
    <property type="entry name" value="Lonm_euk"/>
</dbReference>
<dbReference type="GO" id="GO:0034599">
    <property type="term" value="P:cellular response to oxidative stress"/>
    <property type="evidence" value="ECO:0007669"/>
    <property type="project" value="UniProtKB-UniRule"/>
</dbReference>
<keyword evidence="18" id="KW-1185">Reference proteome</keyword>
<gene>
    <name evidence="11" type="primary">PIM1</name>
    <name evidence="17" type="ORF">AYI70_g2002</name>
</gene>
<comment type="catalytic activity">
    <reaction evidence="10 11">
        <text>Hydrolysis of proteins in presence of ATP.</text>
        <dbReference type="EC" id="3.4.21.53"/>
    </reaction>
</comment>
<dbReference type="Gene3D" id="2.30.130.40">
    <property type="entry name" value="LON domain-like"/>
    <property type="match status" value="1"/>
</dbReference>
<dbReference type="InterPro" id="IPR054594">
    <property type="entry name" value="Lon_lid"/>
</dbReference>
<feature type="compositionally biased region" description="Low complexity" evidence="14">
    <location>
        <begin position="177"/>
        <end position="190"/>
    </location>
</feature>
<dbReference type="GO" id="GO:0006515">
    <property type="term" value="P:protein quality control for misfolded or incompletely synthesized proteins"/>
    <property type="evidence" value="ECO:0007669"/>
    <property type="project" value="UniProtKB-UniRule"/>
</dbReference>
<feature type="region of interest" description="Disordered" evidence="14">
    <location>
        <begin position="65"/>
        <end position="193"/>
    </location>
</feature>
<dbReference type="FunFam" id="1.20.58.1480:FF:000003">
    <property type="entry name" value="Lon protease homolog, mitochondrial"/>
    <property type="match status" value="1"/>
</dbReference>
<evidence type="ECO:0000256" key="1">
    <source>
        <dbReference type="ARBA" id="ARBA00004305"/>
    </source>
</evidence>
<dbReference type="InterPro" id="IPR046336">
    <property type="entry name" value="Lon_prtase_N_sf"/>
</dbReference>
<dbReference type="InterPro" id="IPR003959">
    <property type="entry name" value="ATPase_AAA_core"/>
</dbReference>
<dbReference type="SUPFAM" id="SSF88697">
    <property type="entry name" value="PUA domain-like"/>
    <property type="match status" value="1"/>
</dbReference>
<feature type="region of interest" description="Disordered" evidence="14">
    <location>
        <begin position="27"/>
        <end position="48"/>
    </location>
</feature>
<name>A0A1R1YA93_9FUNG</name>
<dbReference type="NCBIfam" id="TIGR00763">
    <property type="entry name" value="lon"/>
    <property type="match status" value="1"/>
</dbReference>
<dbReference type="Pfam" id="PF05362">
    <property type="entry name" value="Lon_C"/>
    <property type="match status" value="1"/>
</dbReference>
<dbReference type="InterPro" id="IPR015947">
    <property type="entry name" value="PUA-like_sf"/>
</dbReference>
<evidence type="ECO:0000256" key="7">
    <source>
        <dbReference type="ARBA" id="ARBA00022946"/>
    </source>
</evidence>
<feature type="compositionally biased region" description="Basic and acidic residues" evidence="14">
    <location>
        <begin position="82"/>
        <end position="100"/>
    </location>
</feature>
<feature type="region of interest" description="Disordered" evidence="14">
    <location>
        <begin position="869"/>
        <end position="923"/>
    </location>
</feature>
<dbReference type="GO" id="GO:0007005">
    <property type="term" value="P:mitochondrion organization"/>
    <property type="evidence" value="ECO:0007669"/>
    <property type="project" value="TreeGrafter"/>
</dbReference>
<keyword evidence="9 11" id="KW-0496">Mitochondrion</keyword>
<dbReference type="EMBL" id="LSSN01000468">
    <property type="protein sequence ID" value="OMJ23804.1"/>
    <property type="molecule type" value="Genomic_DNA"/>
</dbReference>
<feature type="compositionally biased region" description="Polar residues" evidence="14">
    <location>
        <begin position="883"/>
        <end position="892"/>
    </location>
</feature>
<keyword evidence="6 11" id="KW-0067">ATP-binding</keyword>
<feature type="compositionally biased region" description="Basic and acidic residues" evidence="14">
    <location>
        <begin position="111"/>
        <end position="145"/>
    </location>
</feature>
<evidence type="ECO:0000256" key="12">
    <source>
        <dbReference type="PROSITE-ProRule" id="PRU01122"/>
    </source>
</evidence>
<dbReference type="PROSITE" id="PS51786">
    <property type="entry name" value="LON_PROTEOLYTIC"/>
    <property type="match status" value="1"/>
</dbReference>
<evidence type="ECO:0000256" key="3">
    <source>
        <dbReference type="ARBA" id="ARBA00022741"/>
    </source>
</evidence>
<dbReference type="FunFam" id="1.20.5.5270:FF:000001">
    <property type="entry name" value="Lon protease homolog, mitochondrial"/>
    <property type="match status" value="1"/>
</dbReference>
<feature type="binding site" evidence="11">
    <location>
        <begin position="641"/>
        <end position="648"/>
    </location>
    <ligand>
        <name>ATP</name>
        <dbReference type="ChEBI" id="CHEBI:30616"/>
    </ligand>
</feature>
<comment type="similarity">
    <text evidence="11 12 13">Belongs to the peptidase S16 family.</text>
</comment>
<dbReference type="OrthoDB" id="2411602at2759"/>
<dbReference type="InterPro" id="IPR003111">
    <property type="entry name" value="Lon_prtase_N"/>
</dbReference>
<dbReference type="SMART" id="SM00382">
    <property type="entry name" value="AAA"/>
    <property type="match status" value="1"/>
</dbReference>
<evidence type="ECO:0000256" key="4">
    <source>
        <dbReference type="ARBA" id="ARBA00022801"/>
    </source>
</evidence>
<dbReference type="InterPro" id="IPR004815">
    <property type="entry name" value="Lon_bac/euk-typ"/>
</dbReference>
<dbReference type="Pfam" id="PF00004">
    <property type="entry name" value="AAA"/>
    <property type="match status" value="1"/>
</dbReference>
<dbReference type="SUPFAM" id="SSF54211">
    <property type="entry name" value="Ribosomal protein S5 domain 2-like"/>
    <property type="match status" value="1"/>
</dbReference>
<dbReference type="InterPro" id="IPR008269">
    <property type="entry name" value="Lon_proteolytic"/>
</dbReference>
<dbReference type="InterPro" id="IPR003593">
    <property type="entry name" value="AAA+_ATPase"/>
</dbReference>
<reference evidence="17 18" key="1">
    <citation type="submission" date="2017-01" db="EMBL/GenBank/DDBJ databases">
        <authorList>
            <person name="Mah S.A."/>
            <person name="Swanson W.J."/>
            <person name="Moy G.W."/>
            <person name="Vacquier V.D."/>
        </authorList>
    </citation>
    <scope>NUCLEOTIDE SEQUENCE [LARGE SCALE GENOMIC DNA]</scope>
    <source>
        <strain evidence="17 18">GSMNP</strain>
    </source>
</reference>
<keyword evidence="2 11" id="KW-0645">Protease</keyword>
<dbReference type="EC" id="3.4.21.53" evidence="11"/>
<feature type="domain" description="Lon N-terminal" evidence="16">
    <location>
        <begin position="221"/>
        <end position="488"/>
    </location>
</feature>
<dbReference type="PROSITE" id="PS51787">
    <property type="entry name" value="LON_N"/>
    <property type="match status" value="1"/>
</dbReference>
<evidence type="ECO:0000256" key="10">
    <source>
        <dbReference type="ARBA" id="ARBA00050665"/>
    </source>
</evidence>
<dbReference type="AlphaFoldDB" id="A0A1R1YA93"/>
<comment type="function">
    <text evidence="11">ATP-dependent serine protease that mediates the selective degradation of misfolded, unassembled or oxidatively damaged polypeptides as well as certain short-lived regulatory proteins in the mitochondrial matrix. May also have a chaperone function in the assembly of inner membrane protein complexes. Participates in the regulation of mitochondrial gene expression and in the maintenance of the integrity of the mitochondrial genome. Binds to mitochondrial DNA in a site-specific manner.</text>
</comment>
<dbReference type="GO" id="GO:0004176">
    <property type="term" value="F:ATP-dependent peptidase activity"/>
    <property type="evidence" value="ECO:0007669"/>
    <property type="project" value="UniProtKB-UniRule"/>
</dbReference>
<keyword evidence="4 11" id="KW-0378">Hydrolase</keyword>
<dbReference type="InterPro" id="IPR027065">
    <property type="entry name" value="Lon_Prtase"/>
</dbReference>
<dbReference type="Proteomes" id="UP000187283">
    <property type="component" value="Unassembled WGS sequence"/>
</dbReference>
<dbReference type="Pfam" id="PF22667">
    <property type="entry name" value="Lon_lid"/>
    <property type="match status" value="1"/>
</dbReference>
<dbReference type="Gene3D" id="3.30.230.10">
    <property type="match status" value="1"/>
</dbReference>
<dbReference type="GO" id="GO:0016887">
    <property type="term" value="F:ATP hydrolysis activity"/>
    <property type="evidence" value="ECO:0007669"/>
    <property type="project" value="UniProtKB-UniRule"/>
</dbReference>
<evidence type="ECO:0000256" key="11">
    <source>
        <dbReference type="HAMAP-Rule" id="MF_03120"/>
    </source>
</evidence>